<evidence type="ECO:0000256" key="1">
    <source>
        <dbReference type="SAM" id="MobiDB-lite"/>
    </source>
</evidence>
<dbReference type="Pfam" id="PF07591">
    <property type="entry name" value="PT-HINT"/>
    <property type="match status" value="1"/>
</dbReference>
<sequence>MTVDADGMAPRADPRARRSRARRAPTDQLAWCSCLIAHRATVPRRVDDQRWRTSPVESEAGESSPYYPVYTGVQVPRNWEHKKEFTEKFYKEVRDFCGRTSSNGCISDWIINGDEEQRNQGTMILQLIKYKICGGIKGHCPSGVTSLQAVLAAGAASGFAFGGKDGSLAGGARPKSGRGEVPPCHSFVPETEVLLADGTSKNIEDVQTGGKILATDPETGKTETREVVASIVTRDDQDFTDITIKTAQGGASLVATDTHPFWELGQKKWVDAGDVRPGARLRTPNGDAVEVGAVRHFRKVQRTHDLTINGTHTYYVLAGATPVLVHNSNGPCGSGAGTASEAGISLNDAQRIQNAADKAGQPIIVVGSRANGSANPASDWDYILSGPSRSRHSQQSSLPRGTGDGEGSGRGRDFWQNCNQSRPDYAELDPSKPHVIFEPRSR</sequence>
<feature type="compositionally biased region" description="Low complexity" evidence="1">
    <location>
        <begin position="1"/>
        <end position="11"/>
    </location>
</feature>
<dbReference type="SMART" id="SM00306">
    <property type="entry name" value="HintN"/>
    <property type="match status" value="1"/>
</dbReference>
<dbReference type="PROSITE" id="PS50817">
    <property type="entry name" value="INTEIN_N_TER"/>
    <property type="match status" value="1"/>
</dbReference>
<proteinExistence type="predicted"/>
<protein>
    <recommendedName>
        <fullName evidence="2">Hint domain-containing protein</fullName>
    </recommendedName>
</protein>
<keyword evidence="4" id="KW-1185">Reference proteome</keyword>
<dbReference type="Gene3D" id="2.170.16.10">
    <property type="entry name" value="Hedgehog/Intein (Hint) domain"/>
    <property type="match status" value="1"/>
</dbReference>
<name>A0A7W7L7C2_STRNE</name>
<evidence type="ECO:0000313" key="4">
    <source>
        <dbReference type="Proteomes" id="UP000556436"/>
    </source>
</evidence>
<feature type="region of interest" description="Disordered" evidence="1">
    <location>
        <begin position="376"/>
        <end position="442"/>
    </location>
</feature>
<dbReference type="InterPro" id="IPR006141">
    <property type="entry name" value="Intein_N"/>
</dbReference>
<dbReference type="CDD" id="cd00081">
    <property type="entry name" value="Hint"/>
    <property type="match status" value="1"/>
</dbReference>
<feature type="region of interest" description="Disordered" evidence="1">
    <location>
        <begin position="1"/>
        <end position="22"/>
    </location>
</feature>
<dbReference type="EMBL" id="JACHJG010000001">
    <property type="protein sequence ID" value="MBB4884964.1"/>
    <property type="molecule type" value="Genomic_DNA"/>
</dbReference>
<reference evidence="3 4" key="1">
    <citation type="submission" date="2020-08" db="EMBL/GenBank/DDBJ databases">
        <title>Genomic Encyclopedia of Type Strains, Phase III (KMG-III): the genomes of soil and plant-associated and newly described type strains.</title>
        <authorList>
            <person name="Whitman W."/>
        </authorList>
    </citation>
    <scope>NUCLEOTIDE SEQUENCE [LARGE SCALE GENOMIC DNA]</scope>
    <source>
        <strain evidence="3 4">CECT 3265</strain>
    </source>
</reference>
<organism evidence="3 4">
    <name type="scientific">Streptomyces netropsis</name>
    <name type="common">Streptoverticillium netropsis</name>
    <dbReference type="NCBI Taxonomy" id="55404"/>
    <lineage>
        <taxon>Bacteria</taxon>
        <taxon>Bacillati</taxon>
        <taxon>Actinomycetota</taxon>
        <taxon>Actinomycetes</taxon>
        <taxon>Kitasatosporales</taxon>
        <taxon>Streptomycetaceae</taxon>
        <taxon>Streptomyces</taxon>
    </lineage>
</organism>
<evidence type="ECO:0000259" key="2">
    <source>
        <dbReference type="SMART" id="SM00306"/>
    </source>
</evidence>
<comment type="caution">
    <text evidence="3">The sequence shown here is derived from an EMBL/GenBank/DDBJ whole genome shotgun (WGS) entry which is preliminary data.</text>
</comment>
<dbReference type="RefSeq" id="WP_184730920.1">
    <property type="nucleotide sequence ID" value="NZ_BMRW01000020.1"/>
</dbReference>
<feature type="compositionally biased region" description="Basic and acidic residues" evidence="1">
    <location>
        <begin position="429"/>
        <end position="442"/>
    </location>
</feature>
<dbReference type="AlphaFoldDB" id="A0A7W7L7C2"/>
<gene>
    <name evidence="3" type="ORF">FHS38_000973</name>
</gene>
<feature type="domain" description="Hint" evidence="2">
    <location>
        <begin position="184"/>
        <end position="285"/>
    </location>
</feature>
<dbReference type="SUPFAM" id="SSF51294">
    <property type="entry name" value="Hedgehog/intein (Hint) domain"/>
    <property type="match status" value="1"/>
</dbReference>
<dbReference type="InterPro" id="IPR003587">
    <property type="entry name" value="Hint_dom_N"/>
</dbReference>
<dbReference type="Proteomes" id="UP000556436">
    <property type="component" value="Unassembled WGS sequence"/>
</dbReference>
<evidence type="ECO:0000313" key="3">
    <source>
        <dbReference type="EMBL" id="MBB4884964.1"/>
    </source>
</evidence>
<dbReference type="InterPro" id="IPR036844">
    <property type="entry name" value="Hint_dom_sf"/>
</dbReference>
<accession>A0A7W7L7C2</accession>
<dbReference type="GO" id="GO:0016539">
    <property type="term" value="P:intein-mediated protein splicing"/>
    <property type="evidence" value="ECO:0007669"/>
    <property type="project" value="InterPro"/>
</dbReference>